<evidence type="ECO:0000259" key="3">
    <source>
        <dbReference type="PROSITE" id="PS50089"/>
    </source>
</evidence>
<dbReference type="Gene3D" id="3.30.40.10">
    <property type="entry name" value="Zinc/RING finger domain, C3HC4 (zinc finger)"/>
    <property type="match status" value="1"/>
</dbReference>
<name>A0A6A5X5D0_9PLEO</name>
<protein>
    <recommendedName>
        <fullName evidence="3">RING-type domain-containing protein</fullName>
    </recommendedName>
</protein>
<organism evidence="4 5">
    <name type="scientific">Amniculicola lignicola CBS 123094</name>
    <dbReference type="NCBI Taxonomy" id="1392246"/>
    <lineage>
        <taxon>Eukaryota</taxon>
        <taxon>Fungi</taxon>
        <taxon>Dikarya</taxon>
        <taxon>Ascomycota</taxon>
        <taxon>Pezizomycotina</taxon>
        <taxon>Dothideomycetes</taxon>
        <taxon>Pleosporomycetidae</taxon>
        <taxon>Pleosporales</taxon>
        <taxon>Amniculicolaceae</taxon>
        <taxon>Amniculicola</taxon>
    </lineage>
</organism>
<dbReference type="GO" id="GO:0005634">
    <property type="term" value="C:nucleus"/>
    <property type="evidence" value="ECO:0007669"/>
    <property type="project" value="InterPro"/>
</dbReference>
<feature type="compositionally biased region" description="Polar residues" evidence="2">
    <location>
        <begin position="162"/>
        <end position="172"/>
    </location>
</feature>
<dbReference type="GO" id="GO:0016567">
    <property type="term" value="P:protein ubiquitination"/>
    <property type="evidence" value="ECO:0007669"/>
    <property type="project" value="InterPro"/>
</dbReference>
<dbReference type="AlphaFoldDB" id="A0A6A5X5D0"/>
<dbReference type="InterPro" id="IPR013083">
    <property type="entry name" value="Znf_RING/FYVE/PHD"/>
</dbReference>
<evidence type="ECO:0000256" key="2">
    <source>
        <dbReference type="SAM" id="MobiDB-lite"/>
    </source>
</evidence>
<feature type="region of interest" description="Disordered" evidence="2">
    <location>
        <begin position="130"/>
        <end position="175"/>
    </location>
</feature>
<dbReference type="GO" id="GO:0008270">
    <property type="term" value="F:zinc ion binding"/>
    <property type="evidence" value="ECO:0007669"/>
    <property type="project" value="UniProtKB-KW"/>
</dbReference>
<dbReference type="EMBL" id="ML977556">
    <property type="protein sequence ID" value="KAF2008130.1"/>
    <property type="molecule type" value="Genomic_DNA"/>
</dbReference>
<sequence>MADNHETRRATGLHPPQSPADIAHLTRREIEPYLTSSTLNYRYAFRPSTRTARLTRFSPVNGESLDDPNCPICQEPYSQQGDHIAAQLQCLACSHVFGKSCLEAWANSGMMNARNCPICRRPIGGAFQFVDSPEPAPRQNRSNRYLGPPGQLGREQQLHPPQESSSPPTDSDFSWADVDEETPRLLSNSLTANTGPWPEHRPNYPELVSPFNPPPSSIPLQPPISRNSRNAILSNAWERPASIAPRSDSNSPSYLFSRRRVSPPREGGRPAAITLPPNTGPPYLPSPFEGYTLSPGEREQSTSPPVFGRRFRGGLLLASDTQSVANGYTRDESPPFRGGRFRAGPSPVNNIRGVHGGSVPNEQDRLPPLHLSGGSFRRDPLPLDAVGRGRRGNSQYENSAEPRFLSQQTQEQSRSRNQAPHPSTSTAPGFSWIYARMEYFPNYANPPMAPGILPPTRVSHPFPPWRSGPFPSSQVAGAASGNTGVQTHLSTPRNNNRQGSTSNENEQTQIEEAWQNSLQESGLGGLRISSPGCENDRGGRNGHSSSTDTQ</sequence>
<dbReference type="PROSITE" id="PS50089">
    <property type="entry name" value="ZF_RING_2"/>
    <property type="match status" value="1"/>
</dbReference>
<keyword evidence="1" id="KW-0862">Zinc</keyword>
<dbReference type="SMART" id="SM00184">
    <property type="entry name" value="RING"/>
    <property type="match status" value="1"/>
</dbReference>
<evidence type="ECO:0000313" key="5">
    <source>
        <dbReference type="Proteomes" id="UP000799779"/>
    </source>
</evidence>
<dbReference type="InterPro" id="IPR001841">
    <property type="entry name" value="Znf_RING"/>
</dbReference>
<evidence type="ECO:0000313" key="4">
    <source>
        <dbReference type="EMBL" id="KAF2008130.1"/>
    </source>
</evidence>
<keyword evidence="1" id="KW-0863">Zinc-finger</keyword>
<dbReference type="InterPro" id="IPR037381">
    <property type="entry name" value="RFWD3"/>
</dbReference>
<dbReference type="PANTHER" id="PTHR16047:SF7">
    <property type="entry name" value="E3 UBIQUITIN-PROTEIN LIGASE RFWD3"/>
    <property type="match status" value="1"/>
</dbReference>
<gene>
    <name evidence="4" type="ORF">P154DRAFT_528754</name>
</gene>
<dbReference type="SUPFAM" id="SSF57850">
    <property type="entry name" value="RING/U-box"/>
    <property type="match status" value="1"/>
</dbReference>
<feature type="region of interest" description="Disordered" evidence="2">
    <location>
        <begin position="188"/>
        <end position="226"/>
    </location>
</feature>
<feature type="region of interest" description="Disordered" evidence="2">
    <location>
        <begin position="463"/>
        <end position="550"/>
    </location>
</feature>
<feature type="region of interest" description="Disordered" evidence="2">
    <location>
        <begin position="325"/>
        <end position="427"/>
    </location>
</feature>
<feature type="domain" description="RING-type" evidence="3">
    <location>
        <begin position="70"/>
        <end position="120"/>
    </location>
</feature>
<accession>A0A6A5X5D0</accession>
<feature type="compositionally biased region" description="Polar residues" evidence="2">
    <location>
        <begin position="405"/>
        <end position="427"/>
    </location>
</feature>
<evidence type="ECO:0000256" key="1">
    <source>
        <dbReference type="PROSITE-ProRule" id="PRU00175"/>
    </source>
</evidence>
<keyword evidence="1" id="KW-0479">Metal-binding</keyword>
<reference evidence="4" key="1">
    <citation type="journal article" date="2020" name="Stud. Mycol.">
        <title>101 Dothideomycetes genomes: a test case for predicting lifestyles and emergence of pathogens.</title>
        <authorList>
            <person name="Haridas S."/>
            <person name="Albert R."/>
            <person name="Binder M."/>
            <person name="Bloem J."/>
            <person name="Labutti K."/>
            <person name="Salamov A."/>
            <person name="Andreopoulos B."/>
            <person name="Baker S."/>
            <person name="Barry K."/>
            <person name="Bills G."/>
            <person name="Bluhm B."/>
            <person name="Cannon C."/>
            <person name="Castanera R."/>
            <person name="Culley D."/>
            <person name="Daum C."/>
            <person name="Ezra D."/>
            <person name="Gonzalez J."/>
            <person name="Henrissat B."/>
            <person name="Kuo A."/>
            <person name="Liang C."/>
            <person name="Lipzen A."/>
            <person name="Lutzoni F."/>
            <person name="Magnuson J."/>
            <person name="Mondo S."/>
            <person name="Nolan M."/>
            <person name="Ohm R."/>
            <person name="Pangilinan J."/>
            <person name="Park H.-J."/>
            <person name="Ramirez L."/>
            <person name="Alfaro M."/>
            <person name="Sun H."/>
            <person name="Tritt A."/>
            <person name="Yoshinaga Y."/>
            <person name="Zwiers L.-H."/>
            <person name="Turgeon B."/>
            <person name="Goodwin S."/>
            <person name="Spatafora J."/>
            <person name="Crous P."/>
            <person name="Grigoriev I."/>
        </authorList>
    </citation>
    <scope>NUCLEOTIDE SEQUENCE</scope>
    <source>
        <strain evidence="4">CBS 123094</strain>
    </source>
</reference>
<feature type="region of interest" description="Disordered" evidence="2">
    <location>
        <begin position="1"/>
        <end position="21"/>
    </location>
</feature>
<proteinExistence type="predicted"/>
<keyword evidence="5" id="KW-1185">Reference proteome</keyword>
<feature type="compositionally biased region" description="Pro residues" evidence="2">
    <location>
        <begin position="211"/>
        <end position="222"/>
    </location>
</feature>
<dbReference type="PANTHER" id="PTHR16047">
    <property type="entry name" value="RFWD3 PROTEIN"/>
    <property type="match status" value="1"/>
</dbReference>
<dbReference type="GO" id="GO:0036297">
    <property type="term" value="P:interstrand cross-link repair"/>
    <property type="evidence" value="ECO:0007669"/>
    <property type="project" value="InterPro"/>
</dbReference>
<feature type="region of interest" description="Disordered" evidence="2">
    <location>
        <begin position="242"/>
        <end position="309"/>
    </location>
</feature>
<dbReference type="Proteomes" id="UP000799779">
    <property type="component" value="Unassembled WGS sequence"/>
</dbReference>
<dbReference type="GO" id="GO:0004842">
    <property type="term" value="F:ubiquitin-protein transferase activity"/>
    <property type="evidence" value="ECO:0007669"/>
    <property type="project" value="InterPro"/>
</dbReference>
<feature type="compositionally biased region" description="Polar residues" evidence="2">
    <location>
        <begin position="470"/>
        <end position="520"/>
    </location>
</feature>
<dbReference type="OrthoDB" id="2849579at2759"/>
<dbReference type="Pfam" id="PF13639">
    <property type="entry name" value="zf-RING_2"/>
    <property type="match status" value="1"/>
</dbReference>